<accession>A0A420YAP3</accession>
<protein>
    <submittedName>
        <fullName evidence="2">Uncharacterized protein</fullName>
    </submittedName>
</protein>
<evidence type="ECO:0000256" key="1">
    <source>
        <dbReference type="SAM" id="SignalP"/>
    </source>
</evidence>
<dbReference type="Proteomes" id="UP000275385">
    <property type="component" value="Unassembled WGS sequence"/>
</dbReference>
<dbReference type="AlphaFoldDB" id="A0A420YAP3"/>
<organism evidence="2 3">
    <name type="scientific">Coniochaeta pulveracea</name>
    <dbReference type="NCBI Taxonomy" id="177199"/>
    <lineage>
        <taxon>Eukaryota</taxon>
        <taxon>Fungi</taxon>
        <taxon>Dikarya</taxon>
        <taxon>Ascomycota</taxon>
        <taxon>Pezizomycotina</taxon>
        <taxon>Sordariomycetes</taxon>
        <taxon>Sordariomycetidae</taxon>
        <taxon>Coniochaetales</taxon>
        <taxon>Coniochaetaceae</taxon>
        <taxon>Coniochaeta</taxon>
    </lineage>
</organism>
<sequence length="105" mass="10727">MGIARYVQMAIAVTAAIGTAVAAPAPTETSSATGTANVTCVFGAPAVPFGGPNPHLWPITNFALVTPVGMPEKSYTLDKAWVDVHKVGHGGVSHIPCTECLLLVS</sequence>
<feature type="chain" id="PRO_5019203514" evidence="1">
    <location>
        <begin position="23"/>
        <end position="105"/>
    </location>
</feature>
<evidence type="ECO:0000313" key="3">
    <source>
        <dbReference type="Proteomes" id="UP000275385"/>
    </source>
</evidence>
<keyword evidence="3" id="KW-1185">Reference proteome</keyword>
<dbReference type="EMBL" id="QVQW01000025">
    <property type="protein sequence ID" value="RKU44969.1"/>
    <property type="molecule type" value="Genomic_DNA"/>
</dbReference>
<keyword evidence="1" id="KW-0732">Signal</keyword>
<comment type="caution">
    <text evidence="2">The sequence shown here is derived from an EMBL/GenBank/DDBJ whole genome shotgun (WGS) entry which is preliminary data.</text>
</comment>
<name>A0A420YAP3_9PEZI</name>
<feature type="signal peptide" evidence="1">
    <location>
        <begin position="1"/>
        <end position="22"/>
    </location>
</feature>
<gene>
    <name evidence="2" type="ORF">DL546_006978</name>
</gene>
<evidence type="ECO:0000313" key="2">
    <source>
        <dbReference type="EMBL" id="RKU44969.1"/>
    </source>
</evidence>
<proteinExistence type="predicted"/>
<reference evidence="2 3" key="1">
    <citation type="submission" date="2018-08" db="EMBL/GenBank/DDBJ databases">
        <title>Draft genome of the lignicolous fungus Coniochaeta pulveracea.</title>
        <authorList>
            <person name="Borstlap C.J."/>
            <person name="De Witt R.N."/>
            <person name="Botha A."/>
            <person name="Volschenk H."/>
        </authorList>
    </citation>
    <scope>NUCLEOTIDE SEQUENCE [LARGE SCALE GENOMIC DNA]</scope>
    <source>
        <strain evidence="2 3">CAB683</strain>
    </source>
</reference>